<name>A0ABQ8LKD9_LABRO</name>
<dbReference type="EMBL" id="JACTAM010000021">
    <property type="protein sequence ID" value="KAI2651145.1"/>
    <property type="molecule type" value="Genomic_DNA"/>
</dbReference>
<evidence type="ECO:0000313" key="2">
    <source>
        <dbReference type="Proteomes" id="UP000830375"/>
    </source>
</evidence>
<sequence>MDRAFNIRKEHGLATVSQLYIDNNFASFTQLRDKFFLPSSHLFRYFQILNFIRKQFSNFPFLPTKNILDILDLHTSLKGSPSMRPLKALWKEELNLTFEENIWDLILYCIHSSSINARHTLVQFKVVHRVHWSRTKLNKIFKNYCLAFCQNLLN</sequence>
<accession>A0ABQ8LKD9</accession>
<dbReference type="Proteomes" id="UP000830375">
    <property type="component" value="Unassembled WGS sequence"/>
</dbReference>
<comment type="caution">
    <text evidence="1">The sequence shown here is derived from an EMBL/GenBank/DDBJ whole genome shotgun (WGS) entry which is preliminary data.</text>
</comment>
<evidence type="ECO:0000313" key="1">
    <source>
        <dbReference type="EMBL" id="KAI2651145.1"/>
    </source>
</evidence>
<gene>
    <name evidence="1" type="ORF">H4Q32_019170</name>
</gene>
<organism evidence="1 2">
    <name type="scientific">Labeo rohita</name>
    <name type="common">Indian major carp</name>
    <name type="synonym">Cyprinus rohita</name>
    <dbReference type="NCBI Taxonomy" id="84645"/>
    <lineage>
        <taxon>Eukaryota</taxon>
        <taxon>Metazoa</taxon>
        <taxon>Chordata</taxon>
        <taxon>Craniata</taxon>
        <taxon>Vertebrata</taxon>
        <taxon>Euteleostomi</taxon>
        <taxon>Actinopterygii</taxon>
        <taxon>Neopterygii</taxon>
        <taxon>Teleostei</taxon>
        <taxon>Ostariophysi</taxon>
        <taxon>Cypriniformes</taxon>
        <taxon>Cyprinidae</taxon>
        <taxon>Labeoninae</taxon>
        <taxon>Labeonini</taxon>
        <taxon>Labeo</taxon>
    </lineage>
</organism>
<protein>
    <submittedName>
        <fullName evidence="1">Holliday junction resolvase RecU</fullName>
    </submittedName>
</protein>
<proteinExistence type="predicted"/>
<keyword evidence="2" id="KW-1185">Reference proteome</keyword>
<reference evidence="1 2" key="1">
    <citation type="submission" date="2022-01" db="EMBL/GenBank/DDBJ databases">
        <title>A high-quality chromosome-level genome assembly of rohu carp, Labeo rohita.</title>
        <authorList>
            <person name="Arick M.A. II"/>
            <person name="Hsu C.-Y."/>
            <person name="Magbanua Z."/>
            <person name="Pechanova O."/>
            <person name="Grover C."/>
            <person name="Miller E."/>
            <person name="Thrash A."/>
            <person name="Ezzel L."/>
            <person name="Alam S."/>
            <person name="Benzie J."/>
            <person name="Hamilton M."/>
            <person name="Karsi A."/>
            <person name="Lawrence M.L."/>
            <person name="Peterson D.G."/>
        </authorList>
    </citation>
    <scope>NUCLEOTIDE SEQUENCE [LARGE SCALE GENOMIC DNA]</scope>
    <source>
        <strain evidence="2">BAU-BD-2019</strain>
        <tissue evidence="1">Blood</tissue>
    </source>
</reference>